<dbReference type="GO" id="GO:0022857">
    <property type="term" value="F:transmembrane transporter activity"/>
    <property type="evidence" value="ECO:0007669"/>
    <property type="project" value="InterPro"/>
</dbReference>
<evidence type="ECO:0000256" key="4">
    <source>
        <dbReference type="ARBA" id="ARBA00022989"/>
    </source>
</evidence>
<dbReference type="Proteomes" id="UP000322983">
    <property type="component" value="Chromosome"/>
</dbReference>
<feature type="transmembrane region" description="Helical" evidence="6">
    <location>
        <begin position="224"/>
        <end position="244"/>
    </location>
</feature>
<dbReference type="Pfam" id="PF13520">
    <property type="entry name" value="AA_permease_2"/>
    <property type="match status" value="1"/>
</dbReference>
<feature type="transmembrane region" description="Helical" evidence="6">
    <location>
        <begin position="369"/>
        <end position="391"/>
    </location>
</feature>
<evidence type="ECO:0000256" key="6">
    <source>
        <dbReference type="SAM" id="Phobius"/>
    </source>
</evidence>
<organism evidence="7 8">
    <name type="scientific">Sulfuracidifex tepidarius</name>
    <dbReference type="NCBI Taxonomy" id="1294262"/>
    <lineage>
        <taxon>Archaea</taxon>
        <taxon>Thermoproteota</taxon>
        <taxon>Thermoprotei</taxon>
        <taxon>Sulfolobales</taxon>
        <taxon>Sulfolobaceae</taxon>
        <taxon>Sulfuracidifex</taxon>
    </lineage>
</organism>
<reference evidence="7 8" key="1">
    <citation type="journal article" date="2020" name="Int. J. Syst. Evol. Microbiol.">
        <title>Sulfuracidifex tepidarius gen. nov., sp. nov. and transfer of Sulfolobus metallicus Huber and Stetter 1992 to the genus Sulfuracidifex as Sulfuracidifex metallicus comb. nov.</title>
        <authorList>
            <person name="Itoh T."/>
            <person name="Miura T."/>
            <person name="Sakai H.D."/>
            <person name="Kato S."/>
            <person name="Ohkuma M."/>
            <person name="Takashina T."/>
        </authorList>
    </citation>
    <scope>NUCLEOTIDE SEQUENCE [LARGE SCALE GENOMIC DNA]</scope>
    <source>
        <strain evidence="7 8">IC-006</strain>
    </source>
</reference>
<keyword evidence="5 6" id="KW-0472">Membrane</keyword>
<keyword evidence="2" id="KW-1003">Cell membrane</keyword>
<dbReference type="Gene3D" id="1.20.1740.10">
    <property type="entry name" value="Amino acid/polyamine transporter I"/>
    <property type="match status" value="1"/>
</dbReference>
<dbReference type="KEGG" id="step:IC006_2244"/>
<dbReference type="InterPro" id="IPR050367">
    <property type="entry name" value="APC_superfamily"/>
</dbReference>
<feature type="transmembrane region" description="Helical" evidence="6">
    <location>
        <begin position="21"/>
        <end position="45"/>
    </location>
</feature>
<dbReference type="PANTHER" id="PTHR42770">
    <property type="entry name" value="AMINO ACID TRANSPORTER-RELATED"/>
    <property type="match status" value="1"/>
</dbReference>
<name>A0A510DY64_9CREN</name>
<evidence type="ECO:0008006" key="9">
    <source>
        <dbReference type="Google" id="ProtNLM"/>
    </source>
</evidence>
<feature type="transmembrane region" description="Helical" evidence="6">
    <location>
        <begin position="148"/>
        <end position="166"/>
    </location>
</feature>
<accession>A0A510DY64</accession>
<gene>
    <name evidence="7" type="ORF">IC006_2244</name>
</gene>
<dbReference type="PIRSF" id="PIRSF006060">
    <property type="entry name" value="AA_transporter"/>
    <property type="match status" value="1"/>
</dbReference>
<feature type="transmembrane region" description="Helical" evidence="6">
    <location>
        <begin position="397"/>
        <end position="417"/>
    </location>
</feature>
<feature type="transmembrane region" description="Helical" evidence="6">
    <location>
        <begin position="51"/>
        <end position="72"/>
    </location>
</feature>
<dbReference type="EMBL" id="AP018929">
    <property type="protein sequence ID" value="BBG24910.1"/>
    <property type="molecule type" value="Genomic_DNA"/>
</dbReference>
<dbReference type="GeneID" id="41715978"/>
<dbReference type="OrthoDB" id="43026at2157"/>
<feature type="transmembrane region" description="Helical" evidence="6">
    <location>
        <begin position="93"/>
        <end position="117"/>
    </location>
</feature>
<evidence type="ECO:0000313" key="8">
    <source>
        <dbReference type="Proteomes" id="UP000322983"/>
    </source>
</evidence>
<feature type="transmembrane region" description="Helical" evidence="6">
    <location>
        <begin position="265"/>
        <end position="286"/>
    </location>
</feature>
<keyword evidence="3 6" id="KW-0812">Transmembrane</keyword>
<evidence type="ECO:0000256" key="5">
    <source>
        <dbReference type="ARBA" id="ARBA00023136"/>
    </source>
</evidence>
<feature type="transmembrane region" description="Helical" evidence="6">
    <location>
        <begin position="322"/>
        <end position="348"/>
    </location>
</feature>
<feature type="transmembrane region" description="Helical" evidence="6">
    <location>
        <begin position="424"/>
        <end position="443"/>
    </location>
</feature>
<dbReference type="STRING" id="1294262.GCA_001316085_02210"/>
<dbReference type="GO" id="GO:0005886">
    <property type="term" value="C:plasma membrane"/>
    <property type="evidence" value="ECO:0007669"/>
    <property type="project" value="UniProtKB-SubCell"/>
</dbReference>
<evidence type="ECO:0000256" key="1">
    <source>
        <dbReference type="ARBA" id="ARBA00004651"/>
    </source>
</evidence>
<dbReference type="InterPro" id="IPR002293">
    <property type="entry name" value="AA/rel_permease1"/>
</dbReference>
<protein>
    <recommendedName>
        <fullName evidence="9">Amino acid permease/ SLC12A domain-containing protein</fullName>
    </recommendedName>
</protein>
<evidence type="ECO:0000256" key="2">
    <source>
        <dbReference type="ARBA" id="ARBA00022475"/>
    </source>
</evidence>
<keyword evidence="8" id="KW-1185">Reference proteome</keyword>
<evidence type="ECO:0000256" key="3">
    <source>
        <dbReference type="ARBA" id="ARBA00022692"/>
    </source>
</evidence>
<dbReference type="AlphaFoldDB" id="A0A510DY64"/>
<feature type="transmembrane region" description="Helical" evidence="6">
    <location>
        <begin position="463"/>
        <end position="481"/>
    </location>
</feature>
<keyword evidence="4 6" id="KW-1133">Transmembrane helix</keyword>
<evidence type="ECO:0000313" key="7">
    <source>
        <dbReference type="EMBL" id="BBG24910.1"/>
    </source>
</evidence>
<feature type="transmembrane region" description="Helical" evidence="6">
    <location>
        <begin position="173"/>
        <end position="195"/>
    </location>
</feature>
<proteinExistence type="predicted"/>
<dbReference type="RefSeq" id="WP_054846286.1">
    <property type="nucleotide sequence ID" value="NZ_AP018929.1"/>
</dbReference>
<comment type="subcellular location">
    <subcellularLocation>
        <location evidence="1">Cell membrane</location>
        <topology evidence="1">Multi-pass membrane protein</topology>
    </subcellularLocation>
</comment>
<dbReference type="PANTHER" id="PTHR42770:SF7">
    <property type="entry name" value="MEMBRANE PROTEIN"/>
    <property type="match status" value="1"/>
</dbReference>
<sequence>MGEKSVFTRESSGLIKDVNGLDAVMLNLGNMSAGVALFTSISPYIPQGGVIWIAAIIGLFLTLPQAYIYSYLSRKIARTGGDYIWISRTFNGLLGTTMAFALMIESTAYFALIAFFFSQTVGSFLSTVGLMDGIPSLVSLSNTLSSPLISYLLGALIFGIAIGFNIAKAKWGYTLVTISGIIAMIATVIAMAILASNIGDFHTAISKFISVEGITPPSNYKATVSPFSLVATIGILPIIAIFTYPWMQATPAVAAEVKKEKFLKYGVYVPLLVTGLLVTLGFLLMYEAGGYYFTNYEFINNGFTYTFWTVAMGLTNNLPLQAVLGIGLIMWEFSILAYGVIVFARYIFAMAFDRVFPEIFTRLNRGGSPVYTHVFDLALTLGLLVFPVVSISGATSLYGAIVIGMIYFMVVSIAAFLISMREKIYTLLLASVMEVAYFAFLTYEAVTNPTFSFINANGSPNPVTLTFVVLAFVIGAVIYLASKFYNKKKGVDIDMAYKEIPPE</sequence>